<dbReference type="EMBL" id="CM000837">
    <property type="protein sequence ID" value="KRH63314.1"/>
    <property type="molecule type" value="Genomic_DNA"/>
</dbReference>
<dbReference type="Proteomes" id="UP000008827">
    <property type="component" value="Chromosome 4"/>
</dbReference>
<dbReference type="Gene3D" id="1.10.340.70">
    <property type="match status" value="1"/>
</dbReference>
<protein>
    <recommendedName>
        <fullName evidence="1">Integrase zinc-binding domain-containing protein</fullName>
    </recommendedName>
</protein>
<dbReference type="AlphaFoldDB" id="A0A0R0KDT0"/>
<sequence>MEGAKCIKEATRYVPIRGKLYHRGLSQPLLRCLALTQATVIVTEVHEGLGNEIARVGYYWPTLQSDYMAFVRKCDACQRHANLYGLPAKHLHSLSSPWHLYGLFISR</sequence>
<evidence type="ECO:0000259" key="1">
    <source>
        <dbReference type="Pfam" id="PF17921"/>
    </source>
</evidence>
<dbReference type="InParanoid" id="A0A0R0KDT0"/>
<accession>A0A0R0KDT0</accession>
<evidence type="ECO:0000313" key="4">
    <source>
        <dbReference type="Proteomes" id="UP000008827"/>
    </source>
</evidence>
<dbReference type="Pfam" id="PF17921">
    <property type="entry name" value="Integrase_H2C2"/>
    <property type="match status" value="1"/>
</dbReference>
<keyword evidence="4" id="KW-1185">Reference proteome</keyword>
<gene>
    <name evidence="2" type="ORF">GLYMA_04G167600</name>
</gene>
<evidence type="ECO:0000313" key="2">
    <source>
        <dbReference type="EMBL" id="KRH63314.1"/>
    </source>
</evidence>
<name>A0A0R0KDT0_SOYBN</name>
<reference evidence="3" key="2">
    <citation type="submission" date="2018-02" db="UniProtKB">
        <authorList>
            <consortium name="EnsemblPlants"/>
        </authorList>
    </citation>
    <scope>IDENTIFICATION</scope>
    <source>
        <strain evidence="3">Williams 82</strain>
    </source>
</reference>
<reference evidence="2" key="3">
    <citation type="submission" date="2018-07" db="EMBL/GenBank/DDBJ databases">
        <title>WGS assembly of Glycine max.</title>
        <authorList>
            <person name="Schmutz J."/>
            <person name="Cannon S."/>
            <person name="Schlueter J."/>
            <person name="Ma J."/>
            <person name="Mitros T."/>
            <person name="Nelson W."/>
            <person name="Hyten D."/>
            <person name="Song Q."/>
            <person name="Thelen J."/>
            <person name="Cheng J."/>
            <person name="Xu D."/>
            <person name="Hellsten U."/>
            <person name="May G."/>
            <person name="Yu Y."/>
            <person name="Sakurai T."/>
            <person name="Umezawa T."/>
            <person name="Bhattacharyya M."/>
            <person name="Sandhu D."/>
            <person name="Valliyodan B."/>
            <person name="Lindquist E."/>
            <person name="Peto M."/>
            <person name="Grant D."/>
            <person name="Shu S."/>
            <person name="Goodstein D."/>
            <person name="Barry K."/>
            <person name="Futrell-Griggs M."/>
            <person name="Abernathy B."/>
            <person name="Du J."/>
            <person name="Tian Z."/>
            <person name="Zhu L."/>
            <person name="Gill N."/>
            <person name="Joshi T."/>
            <person name="Libault M."/>
            <person name="Sethuraman A."/>
            <person name="Zhang X."/>
            <person name="Shinozaki K."/>
            <person name="Nguyen H."/>
            <person name="Wing R."/>
            <person name="Cregan P."/>
            <person name="Specht J."/>
            <person name="Grimwood J."/>
            <person name="Rokhsar D."/>
            <person name="Stacey G."/>
            <person name="Shoemaker R."/>
            <person name="Jackson S."/>
        </authorList>
    </citation>
    <scope>NUCLEOTIDE SEQUENCE</scope>
    <source>
        <tissue evidence="2">Callus</tissue>
    </source>
</reference>
<dbReference type="EnsemblPlants" id="KRH63314">
    <property type="protein sequence ID" value="KRH63314"/>
    <property type="gene ID" value="GLYMA_04G167600"/>
</dbReference>
<reference evidence="2 3" key="1">
    <citation type="journal article" date="2010" name="Nature">
        <title>Genome sequence of the palaeopolyploid soybean.</title>
        <authorList>
            <person name="Schmutz J."/>
            <person name="Cannon S.B."/>
            <person name="Schlueter J."/>
            <person name="Ma J."/>
            <person name="Mitros T."/>
            <person name="Nelson W."/>
            <person name="Hyten D.L."/>
            <person name="Song Q."/>
            <person name="Thelen J.J."/>
            <person name="Cheng J."/>
            <person name="Xu D."/>
            <person name="Hellsten U."/>
            <person name="May G.D."/>
            <person name="Yu Y."/>
            <person name="Sakurai T."/>
            <person name="Umezawa T."/>
            <person name="Bhattacharyya M.K."/>
            <person name="Sandhu D."/>
            <person name="Valliyodan B."/>
            <person name="Lindquist E."/>
            <person name="Peto M."/>
            <person name="Grant D."/>
            <person name="Shu S."/>
            <person name="Goodstein D."/>
            <person name="Barry K."/>
            <person name="Futrell-Griggs M."/>
            <person name="Abernathy B."/>
            <person name="Du J."/>
            <person name="Tian Z."/>
            <person name="Zhu L."/>
            <person name="Gill N."/>
            <person name="Joshi T."/>
            <person name="Libault M."/>
            <person name="Sethuraman A."/>
            <person name="Zhang X.-C."/>
            <person name="Shinozaki K."/>
            <person name="Nguyen H.T."/>
            <person name="Wing R.A."/>
            <person name="Cregan P."/>
            <person name="Specht J."/>
            <person name="Grimwood J."/>
            <person name="Rokhsar D."/>
            <person name="Stacey G."/>
            <person name="Shoemaker R.C."/>
            <person name="Jackson S.A."/>
        </authorList>
    </citation>
    <scope>NUCLEOTIDE SEQUENCE</scope>
    <source>
        <strain evidence="3">cv. Williams 82</strain>
        <tissue evidence="2">Callus</tissue>
    </source>
</reference>
<dbReference type="Gramene" id="KRH63314">
    <property type="protein sequence ID" value="KRH63314"/>
    <property type="gene ID" value="GLYMA_04G167600"/>
</dbReference>
<proteinExistence type="predicted"/>
<evidence type="ECO:0000313" key="3">
    <source>
        <dbReference type="EnsemblPlants" id="KRH63314"/>
    </source>
</evidence>
<organism evidence="2">
    <name type="scientific">Glycine max</name>
    <name type="common">Soybean</name>
    <name type="synonym">Glycine hispida</name>
    <dbReference type="NCBI Taxonomy" id="3847"/>
    <lineage>
        <taxon>Eukaryota</taxon>
        <taxon>Viridiplantae</taxon>
        <taxon>Streptophyta</taxon>
        <taxon>Embryophyta</taxon>
        <taxon>Tracheophyta</taxon>
        <taxon>Spermatophyta</taxon>
        <taxon>Magnoliopsida</taxon>
        <taxon>eudicotyledons</taxon>
        <taxon>Gunneridae</taxon>
        <taxon>Pentapetalae</taxon>
        <taxon>rosids</taxon>
        <taxon>fabids</taxon>
        <taxon>Fabales</taxon>
        <taxon>Fabaceae</taxon>
        <taxon>Papilionoideae</taxon>
        <taxon>50 kb inversion clade</taxon>
        <taxon>NPAAA clade</taxon>
        <taxon>indigoferoid/millettioid clade</taxon>
        <taxon>Phaseoleae</taxon>
        <taxon>Glycine</taxon>
        <taxon>Glycine subgen. Soja</taxon>
    </lineage>
</organism>
<feature type="domain" description="Integrase zinc-binding" evidence="1">
    <location>
        <begin position="57"/>
        <end position="80"/>
    </location>
</feature>
<dbReference type="InterPro" id="IPR041588">
    <property type="entry name" value="Integrase_H2C2"/>
</dbReference>